<protein>
    <submittedName>
        <fullName evidence="1">Uncharacterized protein</fullName>
    </submittedName>
</protein>
<reference evidence="1 2" key="1">
    <citation type="submission" date="2020-08" db="EMBL/GenBank/DDBJ databases">
        <title>Genomic Encyclopedia of Type Strains, Phase IV (KMG-IV): sequencing the most valuable type-strain genomes for metagenomic binning, comparative biology and taxonomic classification.</title>
        <authorList>
            <person name="Goeker M."/>
        </authorList>
    </citation>
    <scope>NUCLEOTIDE SEQUENCE [LARGE SCALE GENOMIC DNA]</scope>
    <source>
        <strain evidence="1 2">DSM 103336</strain>
    </source>
</reference>
<name>A0A7W9F4D3_9SPHN</name>
<proteinExistence type="predicted"/>
<organism evidence="1 2">
    <name type="scientific">Sphingomonas prati</name>
    <dbReference type="NCBI Taxonomy" id="1843237"/>
    <lineage>
        <taxon>Bacteria</taxon>
        <taxon>Pseudomonadati</taxon>
        <taxon>Pseudomonadota</taxon>
        <taxon>Alphaproteobacteria</taxon>
        <taxon>Sphingomonadales</taxon>
        <taxon>Sphingomonadaceae</taxon>
        <taxon>Sphingomonas</taxon>
    </lineage>
</organism>
<comment type="caution">
    <text evidence="1">The sequence shown here is derived from an EMBL/GenBank/DDBJ whole genome shotgun (WGS) entry which is preliminary data.</text>
</comment>
<dbReference type="OrthoDB" id="8363518at2"/>
<gene>
    <name evidence="1" type="ORF">FHS99_003311</name>
</gene>
<dbReference type="Proteomes" id="UP000546701">
    <property type="component" value="Unassembled WGS sequence"/>
</dbReference>
<dbReference type="EMBL" id="JACIJR010000009">
    <property type="protein sequence ID" value="MBB5730804.1"/>
    <property type="molecule type" value="Genomic_DNA"/>
</dbReference>
<evidence type="ECO:0000313" key="1">
    <source>
        <dbReference type="EMBL" id="MBB5730804.1"/>
    </source>
</evidence>
<keyword evidence="2" id="KW-1185">Reference proteome</keyword>
<sequence length="55" mass="6227">MLDLRAATYGQVLFLDEIKVQNFGTPGYDWDNVGWVAKTYTDFLRGLGTKEELVA</sequence>
<dbReference type="AlphaFoldDB" id="A0A7W9F4D3"/>
<accession>A0A7W9F4D3</accession>
<evidence type="ECO:0000313" key="2">
    <source>
        <dbReference type="Proteomes" id="UP000546701"/>
    </source>
</evidence>
<dbReference type="RefSeq" id="WP_157177817.1">
    <property type="nucleotide sequence ID" value="NZ_BMJP01000007.1"/>
</dbReference>